<comment type="caution">
    <text evidence="2">The sequence shown here is derived from an EMBL/GenBank/DDBJ whole genome shotgun (WGS) entry which is preliminary data.</text>
</comment>
<evidence type="ECO:0000313" key="3">
    <source>
        <dbReference type="Proteomes" id="UP000887116"/>
    </source>
</evidence>
<keyword evidence="1" id="KW-1133">Transmembrane helix</keyword>
<accession>A0A8X6FHZ5</accession>
<feature type="transmembrane region" description="Helical" evidence="1">
    <location>
        <begin position="18"/>
        <end position="38"/>
    </location>
</feature>
<organism evidence="2 3">
    <name type="scientific">Trichonephila clavata</name>
    <name type="common">Joro spider</name>
    <name type="synonym">Nephila clavata</name>
    <dbReference type="NCBI Taxonomy" id="2740835"/>
    <lineage>
        <taxon>Eukaryota</taxon>
        <taxon>Metazoa</taxon>
        <taxon>Ecdysozoa</taxon>
        <taxon>Arthropoda</taxon>
        <taxon>Chelicerata</taxon>
        <taxon>Arachnida</taxon>
        <taxon>Araneae</taxon>
        <taxon>Araneomorphae</taxon>
        <taxon>Entelegynae</taxon>
        <taxon>Araneoidea</taxon>
        <taxon>Nephilidae</taxon>
        <taxon>Trichonephila</taxon>
    </lineage>
</organism>
<evidence type="ECO:0000313" key="2">
    <source>
        <dbReference type="EMBL" id="GFQ80663.1"/>
    </source>
</evidence>
<keyword evidence="3" id="KW-1185">Reference proteome</keyword>
<proteinExistence type="predicted"/>
<evidence type="ECO:0000256" key="1">
    <source>
        <dbReference type="SAM" id="Phobius"/>
    </source>
</evidence>
<name>A0A8X6FHZ5_TRICU</name>
<dbReference type="AlphaFoldDB" id="A0A8X6FHZ5"/>
<protein>
    <submittedName>
        <fullName evidence="2">Cytochrome P450 4V2</fullName>
    </submittedName>
</protein>
<reference evidence="2" key="1">
    <citation type="submission" date="2020-07" db="EMBL/GenBank/DDBJ databases">
        <title>Multicomponent nature underlies the extraordinary mechanical properties of spider dragline silk.</title>
        <authorList>
            <person name="Kono N."/>
            <person name="Nakamura H."/>
            <person name="Mori M."/>
            <person name="Yoshida Y."/>
            <person name="Ohtoshi R."/>
            <person name="Malay A.D."/>
            <person name="Moran D.A.P."/>
            <person name="Tomita M."/>
            <person name="Numata K."/>
            <person name="Arakawa K."/>
        </authorList>
    </citation>
    <scope>NUCLEOTIDE SEQUENCE</scope>
</reference>
<sequence>MATPFADQFVELGKTINAWQVFGTLIAAAFFGFVLLFLKHAISRRRISQKLPGRKLRFVNILGNLSDMPLSKEKSHGWSFNVFFFQMLAGYYHLFQNSPLFCFWVSYVPFIILTKAEAVEALISGTNLWKRIGRITGFSRG</sequence>
<dbReference type="EMBL" id="BMAO01022259">
    <property type="protein sequence ID" value="GFQ80663.1"/>
    <property type="molecule type" value="Genomic_DNA"/>
</dbReference>
<gene>
    <name evidence="2" type="primary">CYP4V2_5</name>
    <name evidence="2" type="ORF">TNCT_203411</name>
</gene>
<keyword evidence="1" id="KW-0812">Transmembrane</keyword>
<keyword evidence="1" id="KW-0472">Membrane</keyword>
<dbReference type="OrthoDB" id="10378950at2759"/>
<dbReference type="Proteomes" id="UP000887116">
    <property type="component" value="Unassembled WGS sequence"/>
</dbReference>